<reference evidence="1" key="1">
    <citation type="journal article" date="2023" name="Mol. Phylogenet. Evol.">
        <title>Genome-scale phylogeny and comparative genomics of the fungal order Sordariales.</title>
        <authorList>
            <person name="Hensen N."/>
            <person name="Bonometti L."/>
            <person name="Westerberg I."/>
            <person name="Brannstrom I.O."/>
            <person name="Guillou S."/>
            <person name="Cros-Aarteil S."/>
            <person name="Calhoun S."/>
            <person name="Haridas S."/>
            <person name="Kuo A."/>
            <person name="Mondo S."/>
            <person name="Pangilinan J."/>
            <person name="Riley R."/>
            <person name="LaButti K."/>
            <person name="Andreopoulos B."/>
            <person name="Lipzen A."/>
            <person name="Chen C."/>
            <person name="Yan M."/>
            <person name="Daum C."/>
            <person name="Ng V."/>
            <person name="Clum A."/>
            <person name="Steindorff A."/>
            <person name="Ohm R.A."/>
            <person name="Martin F."/>
            <person name="Silar P."/>
            <person name="Natvig D.O."/>
            <person name="Lalanne C."/>
            <person name="Gautier V."/>
            <person name="Ament-Velasquez S.L."/>
            <person name="Kruys A."/>
            <person name="Hutchinson M.I."/>
            <person name="Powell A.J."/>
            <person name="Barry K."/>
            <person name="Miller A.N."/>
            <person name="Grigoriev I.V."/>
            <person name="Debuchy R."/>
            <person name="Gladieux P."/>
            <person name="Hiltunen Thoren M."/>
            <person name="Johannesson H."/>
        </authorList>
    </citation>
    <scope>NUCLEOTIDE SEQUENCE</scope>
    <source>
        <strain evidence="1">CBS 757.83</strain>
    </source>
</reference>
<dbReference type="Proteomes" id="UP001305647">
    <property type="component" value="Unassembled WGS sequence"/>
</dbReference>
<comment type="caution">
    <text evidence="1">The sequence shown here is derived from an EMBL/GenBank/DDBJ whole genome shotgun (WGS) entry which is preliminary data.</text>
</comment>
<protein>
    <submittedName>
        <fullName evidence="1">Uncharacterized protein</fullName>
    </submittedName>
</protein>
<accession>A0AAN6T4L0</accession>
<dbReference type="EMBL" id="MU863626">
    <property type="protein sequence ID" value="KAK4104965.1"/>
    <property type="molecule type" value="Genomic_DNA"/>
</dbReference>
<dbReference type="AlphaFoldDB" id="A0AAN6T4L0"/>
<gene>
    <name evidence="1" type="ORF">N658DRAFT_196174</name>
</gene>
<proteinExistence type="predicted"/>
<reference evidence="1" key="2">
    <citation type="submission" date="2023-05" db="EMBL/GenBank/DDBJ databases">
        <authorList>
            <consortium name="Lawrence Berkeley National Laboratory"/>
            <person name="Steindorff A."/>
            <person name="Hensen N."/>
            <person name="Bonometti L."/>
            <person name="Westerberg I."/>
            <person name="Brannstrom I.O."/>
            <person name="Guillou S."/>
            <person name="Cros-Aarteil S."/>
            <person name="Calhoun S."/>
            <person name="Haridas S."/>
            <person name="Kuo A."/>
            <person name="Mondo S."/>
            <person name="Pangilinan J."/>
            <person name="Riley R."/>
            <person name="Labutti K."/>
            <person name="Andreopoulos B."/>
            <person name="Lipzen A."/>
            <person name="Chen C."/>
            <person name="Yanf M."/>
            <person name="Daum C."/>
            <person name="Ng V."/>
            <person name="Clum A."/>
            <person name="Ohm R."/>
            <person name="Martin F."/>
            <person name="Silar P."/>
            <person name="Natvig D."/>
            <person name="Lalanne C."/>
            <person name="Gautier V."/>
            <person name="Ament-Velasquez S.L."/>
            <person name="Kruys A."/>
            <person name="Hutchinson M.I."/>
            <person name="Powell A.J."/>
            <person name="Barry K."/>
            <person name="Miller A.N."/>
            <person name="Grigoriev I.V."/>
            <person name="Debuchy R."/>
            <person name="Gladieux P."/>
            <person name="Thoren M.H."/>
            <person name="Johannesson H."/>
        </authorList>
    </citation>
    <scope>NUCLEOTIDE SEQUENCE</scope>
    <source>
        <strain evidence="1">CBS 757.83</strain>
    </source>
</reference>
<name>A0AAN6T4L0_9PEZI</name>
<organism evidence="1 2">
    <name type="scientific">Parathielavia hyrcaniae</name>
    <dbReference type="NCBI Taxonomy" id="113614"/>
    <lineage>
        <taxon>Eukaryota</taxon>
        <taxon>Fungi</taxon>
        <taxon>Dikarya</taxon>
        <taxon>Ascomycota</taxon>
        <taxon>Pezizomycotina</taxon>
        <taxon>Sordariomycetes</taxon>
        <taxon>Sordariomycetidae</taxon>
        <taxon>Sordariales</taxon>
        <taxon>Chaetomiaceae</taxon>
        <taxon>Parathielavia</taxon>
    </lineage>
</organism>
<sequence>MPNLSFPCCGLQYTCRTLPGLWVRQLLCNEWGCELNCGLALVSDEVSWTVKKPESMTSASGLFLEVQHCQATYVNLARLLLRKQLRIRTGSRAKQRCLLGLVALLPLLPISELQHTHCRTTCGTARQSCQEKSFVHRRPYTLLCHVISQRLVLLAGMQLPRP</sequence>
<evidence type="ECO:0000313" key="2">
    <source>
        <dbReference type="Proteomes" id="UP001305647"/>
    </source>
</evidence>
<keyword evidence="2" id="KW-1185">Reference proteome</keyword>
<evidence type="ECO:0000313" key="1">
    <source>
        <dbReference type="EMBL" id="KAK4104965.1"/>
    </source>
</evidence>